<dbReference type="KEGG" id="cat:CA2559_09478"/>
<evidence type="ECO:0000256" key="1">
    <source>
        <dbReference type="SAM" id="Phobius"/>
    </source>
</evidence>
<dbReference type="STRING" id="216432.CA2559_09478"/>
<dbReference type="EMBL" id="CP002046">
    <property type="protein sequence ID" value="EAP86254.1"/>
    <property type="molecule type" value="Genomic_DNA"/>
</dbReference>
<dbReference type="GO" id="GO:0016758">
    <property type="term" value="F:hexosyltransferase activity"/>
    <property type="evidence" value="ECO:0007669"/>
    <property type="project" value="UniProtKB-ARBA"/>
</dbReference>
<dbReference type="HOGENOM" id="CLU_025996_19_1_10"/>
<dbReference type="PANTHER" id="PTHR22916">
    <property type="entry name" value="GLYCOSYLTRANSFERASE"/>
    <property type="match status" value="1"/>
</dbReference>
<protein>
    <submittedName>
        <fullName evidence="3">Putative glycosyltransferase</fullName>
    </submittedName>
</protein>
<dbReference type="PANTHER" id="PTHR22916:SF64">
    <property type="entry name" value="TRANSFERASE, PUTATIVE-RELATED"/>
    <property type="match status" value="1"/>
</dbReference>
<reference evidence="3 4" key="1">
    <citation type="journal article" date="2010" name="J. Bacteriol.">
        <title>The complete genome sequence of Croceibacter atlanticus HTCC2559T.</title>
        <authorList>
            <person name="Oh H.M."/>
            <person name="Kang I."/>
            <person name="Ferriera S."/>
            <person name="Giovannoni S.J."/>
            <person name="Cho J.C."/>
        </authorList>
    </citation>
    <scope>NUCLEOTIDE SEQUENCE [LARGE SCALE GENOMIC DNA]</scope>
    <source>
        <strain evidence="4">ATCC BAA-628 / HTCC2559 / KCTC 12090</strain>
    </source>
</reference>
<keyword evidence="4" id="KW-1185">Reference proteome</keyword>
<gene>
    <name evidence="3" type="ordered locus">CA2559_09478</name>
</gene>
<dbReference type="CDD" id="cd00761">
    <property type="entry name" value="Glyco_tranf_GTA_type"/>
    <property type="match status" value="1"/>
</dbReference>
<feature type="transmembrane region" description="Helical" evidence="1">
    <location>
        <begin position="266"/>
        <end position="287"/>
    </location>
</feature>
<evidence type="ECO:0000313" key="3">
    <source>
        <dbReference type="EMBL" id="EAP86254.1"/>
    </source>
</evidence>
<dbReference type="eggNOG" id="COG1215">
    <property type="taxonomic scope" value="Bacteria"/>
</dbReference>
<evidence type="ECO:0000259" key="2">
    <source>
        <dbReference type="Pfam" id="PF00535"/>
    </source>
</evidence>
<feature type="domain" description="Glycosyltransferase 2-like" evidence="2">
    <location>
        <begin position="8"/>
        <end position="118"/>
    </location>
</feature>
<keyword evidence="3" id="KW-0808">Transferase</keyword>
<keyword evidence="1" id="KW-0812">Transmembrane</keyword>
<name>A3U8W8_CROAH</name>
<proteinExistence type="predicted"/>
<dbReference type="AlphaFoldDB" id="A3U8W8"/>
<dbReference type="Proteomes" id="UP000002297">
    <property type="component" value="Chromosome"/>
</dbReference>
<dbReference type="InterPro" id="IPR001173">
    <property type="entry name" value="Glyco_trans_2-like"/>
</dbReference>
<dbReference type="InterPro" id="IPR029044">
    <property type="entry name" value="Nucleotide-diphossugar_trans"/>
</dbReference>
<dbReference type="SUPFAM" id="SSF53448">
    <property type="entry name" value="Nucleotide-diphospho-sugar transferases"/>
    <property type="match status" value="1"/>
</dbReference>
<organism evidence="3 4">
    <name type="scientific">Croceibacter atlanticus (strain ATCC BAA-628 / JCM 21780 / CIP 108009 / IAM 15332 / KCTC 12090 / HTCC2559)</name>
    <dbReference type="NCBI Taxonomy" id="216432"/>
    <lineage>
        <taxon>Bacteria</taxon>
        <taxon>Pseudomonadati</taxon>
        <taxon>Bacteroidota</taxon>
        <taxon>Flavobacteriia</taxon>
        <taxon>Flavobacteriales</taxon>
        <taxon>Flavobacteriaceae</taxon>
        <taxon>Croceibacter</taxon>
    </lineage>
</organism>
<keyword evidence="1" id="KW-0472">Membrane</keyword>
<keyword evidence="1" id="KW-1133">Transmembrane helix</keyword>
<feature type="transmembrane region" description="Helical" evidence="1">
    <location>
        <begin position="241"/>
        <end position="260"/>
    </location>
</feature>
<dbReference type="Pfam" id="PF00535">
    <property type="entry name" value="Glycos_transf_2"/>
    <property type="match status" value="1"/>
</dbReference>
<feature type="transmembrane region" description="Helical" evidence="1">
    <location>
        <begin position="218"/>
        <end position="236"/>
    </location>
</feature>
<accession>A3U8W8</accession>
<sequence>MQKLNFTSEFEIVIVEDGSTLSSKSVVDEFKNSLNISYYFKENSGPGDSRNFGMSKAKGNYFLILDSDVILPQDYLLEVDRGLSANYTDCFGGPDAAHDSFTDIQKAINYVMTSFITTGGIRGNKTSTINFEPRSFNMGLSKTAFLASKGFGKIHPGEDPDLSLRLLKLGFKSQLLEKAKVFHKRRINWHKFYIQVNKFGKVRPILTKWHPTSAKLTFWFPLLFCLGFLLGLIGVFFNFYFLLYCYFGYTLVLFIHSTIINKSIKIGFYSVLAMCIQFYGYGTGFAVSKLYIGLMKRQEQQQFPNLFFK</sequence>
<dbReference type="CAZy" id="GT2">
    <property type="family name" value="Glycosyltransferase Family 2"/>
</dbReference>
<evidence type="ECO:0000313" key="4">
    <source>
        <dbReference type="Proteomes" id="UP000002297"/>
    </source>
</evidence>
<dbReference type="Gene3D" id="3.90.550.10">
    <property type="entry name" value="Spore Coat Polysaccharide Biosynthesis Protein SpsA, Chain A"/>
    <property type="match status" value="1"/>
</dbReference>